<feature type="transmembrane region" description="Helical" evidence="1">
    <location>
        <begin position="35"/>
        <end position="53"/>
    </location>
</feature>
<name>A0A4R2JSD6_9PSEU</name>
<evidence type="ECO:0000313" key="2">
    <source>
        <dbReference type="EMBL" id="TCO62007.1"/>
    </source>
</evidence>
<evidence type="ECO:0000256" key="1">
    <source>
        <dbReference type="SAM" id="Phobius"/>
    </source>
</evidence>
<reference evidence="2 3" key="1">
    <citation type="submission" date="2019-03" db="EMBL/GenBank/DDBJ databases">
        <title>Genomic Encyclopedia of Type Strains, Phase IV (KMG-IV): sequencing the most valuable type-strain genomes for metagenomic binning, comparative biology and taxonomic classification.</title>
        <authorList>
            <person name="Goeker M."/>
        </authorList>
    </citation>
    <scope>NUCLEOTIDE SEQUENCE [LARGE SCALE GENOMIC DNA]</scope>
    <source>
        <strain evidence="2 3">DSM 45934</strain>
    </source>
</reference>
<protein>
    <recommendedName>
        <fullName evidence="4">DUF3311 domain-containing protein</fullName>
    </recommendedName>
</protein>
<comment type="caution">
    <text evidence="2">The sequence shown here is derived from an EMBL/GenBank/DDBJ whole genome shotgun (WGS) entry which is preliminary data.</text>
</comment>
<dbReference type="EMBL" id="SLWS01000002">
    <property type="protein sequence ID" value="TCO62007.1"/>
    <property type="molecule type" value="Genomic_DNA"/>
</dbReference>
<evidence type="ECO:0008006" key="4">
    <source>
        <dbReference type="Google" id="ProtNLM"/>
    </source>
</evidence>
<accession>A0A4R2JSD6</accession>
<evidence type="ECO:0000313" key="3">
    <source>
        <dbReference type="Proteomes" id="UP000295680"/>
    </source>
</evidence>
<keyword evidence="1" id="KW-0812">Transmembrane</keyword>
<dbReference type="RefSeq" id="WP_132113466.1">
    <property type="nucleotide sequence ID" value="NZ_SLWS01000002.1"/>
</dbReference>
<keyword evidence="1" id="KW-0472">Membrane</keyword>
<sequence length="67" mass="7203">MNRFAPLALVVLALPVAVAIPAVNRATLWLGIPPLVVWSFVGVALLTPLLALIEFTRRGSDDEEPNP</sequence>
<keyword evidence="1" id="KW-1133">Transmembrane helix</keyword>
<gene>
    <name evidence="2" type="ORF">EV192_102144</name>
</gene>
<keyword evidence="3" id="KW-1185">Reference proteome</keyword>
<organism evidence="2 3">
    <name type="scientific">Actinocrispum wychmicini</name>
    <dbReference type="NCBI Taxonomy" id="1213861"/>
    <lineage>
        <taxon>Bacteria</taxon>
        <taxon>Bacillati</taxon>
        <taxon>Actinomycetota</taxon>
        <taxon>Actinomycetes</taxon>
        <taxon>Pseudonocardiales</taxon>
        <taxon>Pseudonocardiaceae</taxon>
        <taxon>Actinocrispum</taxon>
    </lineage>
</organism>
<proteinExistence type="predicted"/>
<dbReference type="AlphaFoldDB" id="A0A4R2JSD6"/>
<dbReference type="Proteomes" id="UP000295680">
    <property type="component" value="Unassembled WGS sequence"/>
</dbReference>